<gene>
    <name evidence="1" type="ORF">DLJ60_08990</name>
</gene>
<sequence>MKIWAGYGSEHSMNLVMIGHFATAGDAEAVEQAIEEMETVAHLEMEAGRLVVGEPSRRYPEALSNAIRALHLYSLGPTELEQFCYNVTTKRYDNTVIIRTDESDVSAYLKLLLDKGARIEVFSGHDFPEQAKSL</sequence>
<proteinExistence type="predicted"/>
<dbReference type="Proteomes" id="UP000274694">
    <property type="component" value="Unassembled WGS sequence"/>
</dbReference>
<accession>A0ABX9Y991</accession>
<reference evidence="1 2" key="1">
    <citation type="submission" date="2018-05" db="EMBL/GenBank/DDBJ databases">
        <title>Micromonospora from Atacama Desert.</title>
        <authorList>
            <person name="Carro L."/>
            <person name="Goodfellow M."/>
            <person name="Klenk H.-P."/>
        </authorList>
    </citation>
    <scope>NUCLEOTIDE SEQUENCE [LARGE SCALE GENOMIC DNA]</scope>
    <source>
        <strain evidence="1 2">LB41</strain>
    </source>
</reference>
<dbReference type="Pfam" id="PF19902">
    <property type="entry name" value="DUF6375"/>
    <property type="match status" value="1"/>
</dbReference>
<protein>
    <submittedName>
        <fullName evidence="1">Uncharacterized protein</fullName>
    </submittedName>
</protein>
<dbReference type="EMBL" id="QGTA01000148">
    <property type="protein sequence ID" value="RQW94556.1"/>
    <property type="molecule type" value="Genomic_DNA"/>
</dbReference>
<comment type="caution">
    <text evidence="1">The sequence shown here is derived from an EMBL/GenBank/DDBJ whole genome shotgun (WGS) entry which is preliminary data.</text>
</comment>
<dbReference type="RefSeq" id="WP_069089445.1">
    <property type="nucleotide sequence ID" value="NZ_QGTA01000148.1"/>
</dbReference>
<evidence type="ECO:0000313" key="1">
    <source>
        <dbReference type="EMBL" id="RQW94556.1"/>
    </source>
</evidence>
<dbReference type="InterPro" id="IPR045955">
    <property type="entry name" value="DUF6375"/>
</dbReference>
<keyword evidence="2" id="KW-1185">Reference proteome</keyword>
<organism evidence="1 2">
    <name type="scientific">Micromonospora chalcea</name>
    <dbReference type="NCBI Taxonomy" id="1874"/>
    <lineage>
        <taxon>Bacteria</taxon>
        <taxon>Bacillati</taxon>
        <taxon>Actinomycetota</taxon>
        <taxon>Actinomycetes</taxon>
        <taxon>Micromonosporales</taxon>
        <taxon>Micromonosporaceae</taxon>
        <taxon>Micromonospora</taxon>
    </lineage>
</organism>
<evidence type="ECO:0000313" key="2">
    <source>
        <dbReference type="Proteomes" id="UP000274694"/>
    </source>
</evidence>
<name>A0ABX9Y991_MICCH</name>